<dbReference type="AlphaFoldDB" id="A0A7M2RJR4"/>
<dbReference type="RefSeq" id="WP_193736890.1">
    <property type="nucleotide sequence ID" value="NZ_CP063304.1"/>
</dbReference>
<feature type="transmembrane region" description="Helical" evidence="1">
    <location>
        <begin position="498"/>
        <end position="531"/>
    </location>
</feature>
<sequence>MGDFSVRAVLSAVDHGFSSTLKTAMGSANSLKTTLTGGLGFGIMAGIGHKAFSIVSSGLTGLTKETIGTSDSMQKLQTAMRFGGTPEAEIQRIAGATGSLKTYADDTVFSLNDVLSTFGALSANGIKDADKMTEAVGNAVAVFGGGAQEFSAVGLAYSQAMAAGALHAQDWNQILNASPQLAGGLRKELSKLNPVIGKDFKGAMEDGKITAELLGQAMNNIGMTDMAKDAATSVTTFEGAMGNMEATASSGIQKLYDSFAKTKVIDAINGMNDKIGSAFDWMAEKIPGVLDKISPYWDVIKEDAGQVKEAFGEAVSAIGDSLSELTGSFGSTESVSNFSDIMGTATDAIKKFAGFLTEHSDQIADLITKLPQLLLAYKGFKIVSSVAPALGLFSKGIMGLAGKGVGAIAGKLTGVSSATQTLGSASASSSGSLLQMSVAFIALGAGIALASLGLALIVNSAIQLAQAGPMAAVAVAGLVVVMALLAVGAAVLGPALTAGAVGFVAFGAAIALVGVGALAASAALSIVAGVLPTVAQYGLQGAVAIAALGAGMLAFSAGAAAAGVASVVLGAGLAVVAVGLGLVAAVVMIAAVGVLALGAGAVVLGAGLTVAGAALTVVGAALSLVGSGAIAATAGLAGMLAITVGLAAGLLVLNAPLLLLGPTFLVATAGALAFGLAMTGSAVGCTLMAAALKLVNSSMKSIANNAKSAQKSISSMKSSVSIVSDGLDALGNKAKDAVKKFTSAFSSGASTAQSAGRKMADGVKSGVQSGLQPVPGIAGKSMNTFNSALASGGRAAVSTMRSTANQIVSAANSATGRMRGVGANIGAGLANGMASSLGRVRSIAAQMASAAEQAVRAKAQIHSPSRVFSKLGAFVGEGFADGIESMSDTVQRVSDRMVQIPDMPELAGAGGGTFSMNRTLSAEYEYSPVIYVNAEVTSVMDGREVGYGSAQYVQEKNKKTEKFKNRLQGNQ</sequence>
<feature type="transmembrane region" description="Helical" evidence="1">
    <location>
        <begin position="470"/>
        <end position="492"/>
    </location>
</feature>
<evidence type="ECO:0000313" key="4">
    <source>
        <dbReference type="Proteomes" id="UP000593601"/>
    </source>
</evidence>
<dbReference type="Proteomes" id="UP000593601">
    <property type="component" value="Chromosome"/>
</dbReference>
<keyword evidence="1" id="KW-0472">Membrane</keyword>
<accession>A0A7M2RJR4</accession>
<dbReference type="NCBIfam" id="TIGR02675">
    <property type="entry name" value="tape_meas_nterm"/>
    <property type="match status" value="1"/>
</dbReference>
<dbReference type="Pfam" id="PF20155">
    <property type="entry name" value="TMP_3"/>
    <property type="match status" value="1"/>
</dbReference>
<proteinExistence type="predicted"/>
<dbReference type="KEGG" id="bliq:INP51_06445"/>
<name>A0A7M2RJR4_9FIRM</name>
<evidence type="ECO:0000259" key="2">
    <source>
        <dbReference type="Pfam" id="PF20155"/>
    </source>
</evidence>
<feature type="transmembrane region" description="Helical" evidence="1">
    <location>
        <begin position="665"/>
        <end position="692"/>
    </location>
</feature>
<feature type="transmembrane region" description="Helical" evidence="1">
    <location>
        <begin position="571"/>
        <end position="595"/>
    </location>
</feature>
<dbReference type="EMBL" id="CP063304">
    <property type="protein sequence ID" value="QOV20576.1"/>
    <property type="molecule type" value="Genomic_DNA"/>
</dbReference>
<organism evidence="3 4">
    <name type="scientific">Blautia liquoris</name>
    <dbReference type="NCBI Taxonomy" id="2779518"/>
    <lineage>
        <taxon>Bacteria</taxon>
        <taxon>Bacillati</taxon>
        <taxon>Bacillota</taxon>
        <taxon>Clostridia</taxon>
        <taxon>Lachnospirales</taxon>
        <taxon>Lachnospiraceae</taxon>
        <taxon>Blautia</taxon>
    </lineage>
</organism>
<feature type="transmembrane region" description="Helical" evidence="1">
    <location>
        <begin position="602"/>
        <end position="624"/>
    </location>
</feature>
<protein>
    <submittedName>
        <fullName evidence="3">Tape measure protein</fullName>
    </submittedName>
</protein>
<feature type="transmembrane region" description="Helical" evidence="1">
    <location>
        <begin position="543"/>
        <end position="565"/>
    </location>
</feature>
<reference evidence="3 4" key="1">
    <citation type="submission" date="2020-10" db="EMBL/GenBank/DDBJ databases">
        <title>Blautia liquoris sp.nov., isolated from the mud in a fermentation cellar used for the production of Chinese strong-flavoured liquor.</title>
        <authorList>
            <person name="Lu L."/>
        </authorList>
    </citation>
    <scope>NUCLEOTIDE SEQUENCE [LARGE SCALE GENOMIC DNA]</scope>
    <source>
        <strain evidence="3 4">LZLJ-3</strain>
    </source>
</reference>
<feature type="transmembrane region" description="Helical" evidence="1">
    <location>
        <begin position="630"/>
        <end position="653"/>
    </location>
</feature>
<feature type="domain" description="Tape measure protein N-terminal" evidence="2">
    <location>
        <begin position="65"/>
        <end position="255"/>
    </location>
</feature>
<gene>
    <name evidence="3" type="ORF">INP51_06445</name>
</gene>
<dbReference type="InterPro" id="IPR013491">
    <property type="entry name" value="Tape_meas_N"/>
</dbReference>
<feature type="transmembrane region" description="Helical" evidence="1">
    <location>
        <begin position="433"/>
        <end position="458"/>
    </location>
</feature>
<evidence type="ECO:0000313" key="3">
    <source>
        <dbReference type="EMBL" id="QOV20576.1"/>
    </source>
</evidence>
<evidence type="ECO:0000256" key="1">
    <source>
        <dbReference type="SAM" id="Phobius"/>
    </source>
</evidence>
<keyword evidence="1" id="KW-1133">Transmembrane helix</keyword>
<keyword evidence="1" id="KW-0812">Transmembrane</keyword>
<keyword evidence="4" id="KW-1185">Reference proteome</keyword>